<gene>
    <name evidence="2" type="ORF">MKO06_08530</name>
</gene>
<feature type="domain" description="UspA" evidence="1">
    <location>
        <begin position="3"/>
        <end position="145"/>
    </location>
</feature>
<dbReference type="CDD" id="cd00293">
    <property type="entry name" value="USP-like"/>
    <property type="match status" value="1"/>
</dbReference>
<dbReference type="Pfam" id="PF00582">
    <property type="entry name" value="Usp"/>
    <property type="match status" value="1"/>
</dbReference>
<accession>A0A9X2KWU0</accession>
<dbReference type="RefSeq" id="WP_241551760.1">
    <property type="nucleotide sequence ID" value="NZ_JANCNS010000002.1"/>
</dbReference>
<dbReference type="InterPro" id="IPR006016">
    <property type="entry name" value="UspA"/>
</dbReference>
<dbReference type="InterPro" id="IPR014729">
    <property type="entry name" value="Rossmann-like_a/b/a_fold"/>
</dbReference>
<proteinExistence type="predicted"/>
<dbReference type="SUPFAM" id="SSF52402">
    <property type="entry name" value="Adenine nucleotide alpha hydrolases-like"/>
    <property type="match status" value="2"/>
</dbReference>
<protein>
    <submittedName>
        <fullName evidence="2">Universal stress protein</fullName>
    </submittedName>
</protein>
<organism evidence="2 3">
    <name type="scientific">Christiangramia oceanisediminis</name>
    <dbReference type="NCBI Taxonomy" id="2920386"/>
    <lineage>
        <taxon>Bacteria</taxon>
        <taxon>Pseudomonadati</taxon>
        <taxon>Bacteroidota</taxon>
        <taxon>Flavobacteriia</taxon>
        <taxon>Flavobacteriales</taxon>
        <taxon>Flavobacteriaceae</taxon>
        <taxon>Christiangramia</taxon>
    </lineage>
</organism>
<keyword evidence="3" id="KW-1185">Reference proteome</keyword>
<evidence type="ECO:0000313" key="2">
    <source>
        <dbReference type="EMBL" id="MCP9199949.1"/>
    </source>
</evidence>
<sequence>MEKKILVPTNFSKHAWNALIYGLAIYRKEACTFYILNAFGSANFLGDNLSILKDEENDPEKLATHGLDKLMKGLSFRKENPKHNFETIAHDGSLTEGVQEAVDTHGIDLILLGAIGDSAAVNVAYDNAISRIIDKVENCPILVVPESIQLIDEPEREIVFPTNFRSPYKLRELSALIDLSSYLNASVRVLYINVDNKKMTEEQEAQKENLAGLLSDIEFSFHNLTKTSVTTGVHLFIESRESDLLALYKRKQGFFSKLFSKAVIEEVDFNTKVPILILKEMS</sequence>
<evidence type="ECO:0000259" key="1">
    <source>
        <dbReference type="Pfam" id="PF00582"/>
    </source>
</evidence>
<name>A0A9X2KWU0_9FLAO</name>
<dbReference type="EMBL" id="JANCNS010000002">
    <property type="protein sequence ID" value="MCP9199949.1"/>
    <property type="molecule type" value="Genomic_DNA"/>
</dbReference>
<evidence type="ECO:0000313" key="3">
    <source>
        <dbReference type="Proteomes" id="UP001155280"/>
    </source>
</evidence>
<reference evidence="2" key="1">
    <citation type="submission" date="2022-07" db="EMBL/GenBank/DDBJ databases">
        <title>Gramela sediminis sp. nov., isolated from deep-sea sediment of the Indian Ocean.</title>
        <authorList>
            <person name="Shi H."/>
        </authorList>
    </citation>
    <scope>NUCLEOTIDE SEQUENCE</scope>
    <source>
        <strain evidence="2">GC03-9</strain>
    </source>
</reference>
<dbReference type="AlphaFoldDB" id="A0A9X2KWU0"/>
<dbReference type="Gene3D" id="3.40.50.620">
    <property type="entry name" value="HUPs"/>
    <property type="match status" value="2"/>
</dbReference>
<dbReference type="Proteomes" id="UP001155280">
    <property type="component" value="Unassembled WGS sequence"/>
</dbReference>
<comment type="caution">
    <text evidence="2">The sequence shown here is derived from an EMBL/GenBank/DDBJ whole genome shotgun (WGS) entry which is preliminary data.</text>
</comment>